<reference evidence="4 5" key="1">
    <citation type="submission" date="2019-05" db="EMBL/GenBank/DDBJ databases">
        <title>Emergence of the Ug99 lineage of the wheat stem rust pathogen through somatic hybridization.</title>
        <authorList>
            <person name="Li F."/>
            <person name="Upadhyaya N.M."/>
            <person name="Sperschneider J."/>
            <person name="Matny O."/>
            <person name="Nguyen-Phuc H."/>
            <person name="Mago R."/>
            <person name="Raley C."/>
            <person name="Miller M.E."/>
            <person name="Silverstein K.A.T."/>
            <person name="Henningsen E."/>
            <person name="Hirsch C.D."/>
            <person name="Visser B."/>
            <person name="Pretorius Z.A."/>
            <person name="Steffenson B.J."/>
            <person name="Schwessinger B."/>
            <person name="Dodds P.N."/>
            <person name="Figueroa M."/>
        </authorList>
    </citation>
    <scope>NUCLEOTIDE SEQUENCE [LARGE SCALE GENOMIC DNA]</scope>
    <source>
        <strain evidence="3">21-0</strain>
        <strain evidence="2 5">Ug99</strain>
    </source>
</reference>
<feature type="compositionally biased region" description="Basic and acidic residues" evidence="1">
    <location>
        <begin position="43"/>
        <end position="52"/>
    </location>
</feature>
<evidence type="ECO:0000256" key="1">
    <source>
        <dbReference type="SAM" id="MobiDB-lite"/>
    </source>
</evidence>
<feature type="region of interest" description="Disordered" evidence="1">
    <location>
        <begin position="37"/>
        <end position="57"/>
    </location>
</feature>
<protein>
    <submittedName>
        <fullName evidence="2">Uncharacterized protein</fullName>
    </submittedName>
</protein>
<keyword evidence="4" id="KW-1185">Reference proteome</keyword>
<name>A0A5B0LQD2_PUCGR</name>
<dbReference type="Proteomes" id="UP000324748">
    <property type="component" value="Unassembled WGS sequence"/>
</dbReference>
<dbReference type="Proteomes" id="UP000325313">
    <property type="component" value="Unassembled WGS sequence"/>
</dbReference>
<gene>
    <name evidence="3" type="ORF">PGT21_021080</name>
    <name evidence="2" type="ORF">PGTUg99_002606</name>
</gene>
<comment type="caution">
    <text evidence="2">The sequence shown here is derived from an EMBL/GenBank/DDBJ whole genome shotgun (WGS) entry which is preliminary data.</text>
</comment>
<proteinExistence type="predicted"/>
<accession>A0A5B0LQD2</accession>
<evidence type="ECO:0000313" key="3">
    <source>
        <dbReference type="EMBL" id="KAA1071843.1"/>
    </source>
</evidence>
<dbReference type="EMBL" id="VDEP01000509">
    <property type="protein sequence ID" value="KAA1066641.1"/>
    <property type="molecule type" value="Genomic_DNA"/>
</dbReference>
<sequence length="153" mass="16087">MVLASTRVDGATFGKVPAKGRVQTCYQVHPVGGRKGGALGRWRASEPPRGKVEMSTCVSKSKSAPLISLGSLLGLQTSQSGLRFSVGLRRQRATLLIDRAIPLLLSSRGPRPRLAELFPPTSASRPGSPASSISSTLIRSCHLLSASLTQTAP</sequence>
<evidence type="ECO:0000313" key="4">
    <source>
        <dbReference type="Proteomes" id="UP000324748"/>
    </source>
</evidence>
<dbReference type="AlphaFoldDB" id="A0A5B0LQD2"/>
<evidence type="ECO:0000313" key="2">
    <source>
        <dbReference type="EMBL" id="KAA1066641.1"/>
    </source>
</evidence>
<organism evidence="2 5">
    <name type="scientific">Puccinia graminis f. sp. tritici</name>
    <dbReference type="NCBI Taxonomy" id="56615"/>
    <lineage>
        <taxon>Eukaryota</taxon>
        <taxon>Fungi</taxon>
        <taxon>Dikarya</taxon>
        <taxon>Basidiomycota</taxon>
        <taxon>Pucciniomycotina</taxon>
        <taxon>Pucciniomycetes</taxon>
        <taxon>Pucciniales</taxon>
        <taxon>Pucciniaceae</taxon>
        <taxon>Puccinia</taxon>
    </lineage>
</organism>
<evidence type="ECO:0000313" key="5">
    <source>
        <dbReference type="Proteomes" id="UP000325313"/>
    </source>
</evidence>
<dbReference type="EMBL" id="VSWC01000170">
    <property type="protein sequence ID" value="KAA1071843.1"/>
    <property type="molecule type" value="Genomic_DNA"/>
</dbReference>